<organism evidence="1 2">
    <name type="scientific">Caerostris extrusa</name>
    <name type="common">Bark spider</name>
    <name type="synonym">Caerostris bankana</name>
    <dbReference type="NCBI Taxonomy" id="172846"/>
    <lineage>
        <taxon>Eukaryota</taxon>
        <taxon>Metazoa</taxon>
        <taxon>Ecdysozoa</taxon>
        <taxon>Arthropoda</taxon>
        <taxon>Chelicerata</taxon>
        <taxon>Arachnida</taxon>
        <taxon>Araneae</taxon>
        <taxon>Araneomorphae</taxon>
        <taxon>Entelegynae</taxon>
        <taxon>Araneoidea</taxon>
        <taxon>Araneidae</taxon>
        <taxon>Caerostris</taxon>
    </lineage>
</organism>
<name>A0AAV4MYD5_CAEEX</name>
<gene>
    <name evidence="1" type="ORF">CEXT_378621</name>
</gene>
<dbReference type="Proteomes" id="UP001054945">
    <property type="component" value="Unassembled WGS sequence"/>
</dbReference>
<comment type="caution">
    <text evidence="1">The sequence shown here is derived from an EMBL/GenBank/DDBJ whole genome shotgun (WGS) entry which is preliminary data.</text>
</comment>
<protein>
    <submittedName>
        <fullName evidence="1">Uncharacterized protein</fullName>
    </submittedName>
</protein>
<accession>A0AAV4MYD5</accession>
<keyword evidence="2" id="KW-1185">Reference proteome</keyword>
<dbReference type="EMBL" id="BPLR01020312">
    <property type="protein sequence ID" value="GIX77273.1"/>
    <property type="molecule type" value="Genomic_DNA"/>
</dbReference>
<dbReference type="AlphaFoldDB" id="A0AAV4MYD5"/>
<reference evidence="1 2" key="1">
    <citation type="submission" date="2021-06" db="EMBL/GenBank/DDBJ databases">
        <title>Caerostris extrusa draft genome.</title>
        <authorList>
            <person name="Kono N."/>
            <person name="Arakawa K."/>
        </authorList>
    </citation>
    <scope>NUCLEOTIDE SEQUENCE [LARGE SCALE GENOMIC DNA]</scope>
</reference>
<sequence>MFCLNSISRYPEFLKIHQGLIPILLQAISGQPHKALPANRMRYAKRSLGRSFAEGVSPQDWKPFLNGTVNDLCRNCSLQMCPNLGLNSLGVYGHQFVPNNS</sequence>
<proteinExistence type="predicted"/>
<evidence type="ECO:0000313" key="1">
    <source>
        <dbReference type="EMBL" id="GIX77273.1"/>
    </source>
</evidence>
<evidence type="ECO:0000313" key="2">
    <source>
        <dbReference type="Proteomes" id="UP001054945"/>
    </source>
</evidence>